<evidence type="ECO:0000256" key="5">
    <source>
        <dbReference type="SAM" id="MobiDB-lite"/>
    </source>
</evidence>
<evidence type="ECO:0000256" key="1">
    <source>
        <dbReference type="ARBA" id="ARBA00004123"/>
    </source>
</evidence>
<evidence type="ECO:0000259" key="6">
    <source>
        <dbReference type="Pfam" id="PF01878"/>
    </source>
</evidence>
<dbReference type="PRINTS" id="PR00929">
    <property type="entry name" value="ATHOOK"/>
</dbReference>
<dbReference type="PANTHER" id="PTHR14087:SF7">
    <property type="entry name" value="THYMOCYTE NUCLEAR PROTEIN 1"/>
    <property type="match status" value="1"/>
</dbReference>
<reference evidence="7 8" key="1">
    <citation type="submission" date="2015-06" db="EMBL/GenBank/DDBJ databases">
        <title>Draft genome of the ant-associated black yeast Phialophora attae CBS 131958.</title>
        <authorList>
            <person name="Moreno L.F."/>
            <person name="Stielow B.J."/>
            <person name="de Hoog S."/>
            <person name="Vicente V.A."/>
            <person name="Weiss V.A."/>
            <person name="de Vries M."/>
            <person name="Cruz L.M."/>
            <person name="Souza E.M."/>
        </authorList>
    </citation>
    <scope>NUCLEOTIDE SEQUENCE [LARGE SCALE GENOMIC DNA]</scope>
    <source>
        <strain evidence="7 8">CBS 131958</strain>
    </source>
</reference>
<dbReference type="InterPro" id="IPR002740">
    <property type="entry name" value="EVE_domain"/>
</dbReference>
<dbReference type="InterPro" id="IPR015947">
    <property type="entry name" value="PUA-like_sf"/>
</dbReference>
<name>A0A0N1I1X7_9EURO</name>
<accession>A0A0N1I1X7</accession>
<keyword evidence="8" id="KW-1185">Reference proteome</keyword>
<feature type="compositionally biased region" description="Polar residues" evidence="5">
    <location>
        <begin position="38"/>
        <end position="62"/>
    </location>
</feature>
<dbReference type="SUPFAM" id="SSF88697">
    <property type="entry name" value="PUA domain-like"/>
    <property type="match status" value="1"/>
</dbReference>
<dbReference type="RefSeq" id="XP_018005995.1">
    <property type="nucleotide sequence ID" value="XM_018147829.1"/>
</dbReference>
<dbReference type="AlphaFoldDB" id="A0A0N1I1X7"/>
<evidence type="ECO:0000256" key="4">
    <source>
        <dbReference type="ARBA" id="ARBA00023242"/>
    </source>
</evidence>
<protein>
    <recommendedName>
        <fullName evidence="2">Thymocyte nuclear protein 1</fullName>
    </recommendedName>
</protein>
<dbReference type="GeneID" id="28739700"/>
<dbReference type="InterPro" id="IPR047197">
    <property type="entry name" value="THYN1-like_EVE"/>
</dbReference>
<evidence type="ECO:0000313" key="7">
    <source>
        <dbReference type="EMBL" id="KPI46032.1"/>
    </source>
</evidence>
<feature type="compositionally biased region" description="Low complexity" evidence="5">
    <location>
        <begin position="9"/>
        <end position="21"/>
    </location>
</feature>
<dbReference type="GO" id="GO:0005634">
    <property type="term" value="C:nucleus"/>
    <property type="evidence" value="ECO:0007669"/>
    <property type="project" value="UniProtKB-SubCell"/>
</dbReference>
<dbReference type="VEuPathDB" id="FungiDB:AB675_745"/>
<keyword evidence="3" id="KW-0597">Phosphoprotein</keyword>
<evidence type="ECO:0000256" key="3">
    <source>
        <dbReference type="ARBA" id="ARBA00022553"/>
    </source>
</evidence>
<dbReference type="Pfam" id="PF01878">
    <property type="entry name" value="EVE"/>
    <property type="match status" value="1"/>
</dbReference>
<dbReference type="STRING" id="1664694.A0A0N1I1X7"/>
<comment type="caution">
    <text evidence="7">The sequence shown here is derived from an EMBL/GenBank/DDBJ whole genome shotgun (WGS) entry which is preliminary data.</text>
</comment>
<dbReference type="SMART" id="SM00384">
    <property type="entry name" value="AT_hook"/>
    <property type="match status" value="4"/>
</dbReference>
<feature type="compositionally biased region" description="Basic and acidic residues" evidence="5">
    <location>
        <begin position="212"/>
        <end position="224"/>
    </location>
</feature>
<feature type="compositionally biased region" description="Acidic residues" evidence="5">
    <location>
        <begin position="410"/>
        <end position="436"/>
    </location>
</feature>
<feature type="region of interest" description="Disordered" evidence="5">
    <location>
        <begin position="400"/>
        <end position="484"/>
    </location>
</feature>
<dbReference type="Proteomes" id="UP000038010">
    <property type="component" value="Unassembled WGS sequence"/>
</dbReference>
<feature type="compositionally biased region" description="Low complexity" evidence="5">
    <location>
        <begin position="73"/>
        <end position="82"/>
    </location>
</feature>
<feature type="domain" description="EVE" evidence="6">
    <location>
        <begin position="248"/>
        <end position="394"/>
    </location>
</feature>
<dbReference type="GO" id="GO:0003677">
    <property type="term" value="F:DNA binding"/>
    <property type="evidence" value="ECO:0007669"/>
    <property type="project" value="InterPro"/>
</dbReference>
<gene>
    <name evidence="7" type="ORF">AB675_745</name>
</gene>
<feature type="region of interest" description="Disordered" evidence="5">
    <location>
        <begin position="1"/>
        <end position="224"/>
    </location>
</feature>
<sequence length="484" mass="52586">MAGRKRKAATAAASAITAASTPRSKKVRIGEESVIGENGNTRDSTPVSTSSGRAMRATSNPNPKYDFTKRRGGSNAASASQRGGRGGAAPRGRGRPPKQPVATGRGRGRPKTQIETPEESEPEVEDDAEDETLVEPVVSTPVRKGILKNKNTYVEVDVSQTQVKEDQTDPAPKRRRRPPKSDSTTAMPIVTSDLEGTETNGTTKARGRPKKSAKESTGKSKFYDEIDGLTDDEASHEAAPADLNPEVQYWLMKAEPESRMEKGIDVKGWDGVRNPVARNNMRAMRVNDLAFFYHSNCKTPGIVGMMRIVEEHQVDESAFDPKHPYYDEKSDRSKPKWELVKVEFVKKFENMLTLRELKSYANPGGMLANMQVLKQSRLSVSSVSPQEWQFILECVGEETSLGQPGVGNEGDIDGEDDAPVESPDADEMDQPDDEGAESSPSRPEGSTVVSLGDVRSSQSSGSGGPVMEGDWENSGDENELTGPD</sequence>
<dbReference type="PANTHER" id="PTHR14087">
    <property type="entry name" value="THYMOCYTE NUCLEAR PROTEIN 1"/>
    <property type="match status" value="1"/>
</dbReference>
<dbReference type="FunFam" id="3.10.590.10:FF:000003">
    <property type="entry name" value="Thymocyte nuclear protein 1"/>
    <property type="match status" value="1"/>
</dbReference>
<dbReference type="InterPro" id="IPR052181">
    <property type="entry name" value="5hmC_binding"/>
</dbReference>
<evidence type="ECO:0000313" key="8">
    <source>
        <dbReference type="Proteomes" id="UP000038010"/>
    </source>
</evidence>
<dbReference type="InterPro" id="IPR017956">
    <property type="entry name" value="AT_hook_DNA-bd_motif"/>
</dbReference>
<comment type="subcellular location">
    <subcellularLocation>
        <location evidence="1">Nucleus</location>
    </subcellularLocation>
</comment>
<proteinExistence type="predicted"/>
<dbReference type="CDD" id="cd21133">
    <property type="entry name" value="EVE"/>
    <property type="match status" value="1"/>
</dbReference>
<feature type="compositionally biased region" description="Acidic residues" evidence="5">
    <location>
        <begin position="116"/>
        <end position="133"/>
    </location>
</feature>
<dbReference type="EMBL" id="LFJN01000001">
    <property type="protein sequence ID" value="KPI46032.1"/>
    <property type="molecule type" value="Genomic_DNA"/>
</dbReference>
<dbReference type="OrthoDB" id="41445at2759"/>
<organism evidence="7 8">
    <name type="scientific">Cyphellophora attinorum</name>
    <dbReference type="NCBI Taxonomy" id="1664694"/>
    <lineage>
        <taxon>Eukaryota</taxon>
        <taxon>Fungi</taxon>
        <taxon>Dikarya</taxon>
        <taxon>Ascomycota</taxon>
        <taxon>Pezizomycotina</taxon>
        <taxon>Eurotiomycetes</taxon>
        <taxon>Chaetothyriomycetidae</taxon>
        <taxon>Chaetothyriales</taxon>
        <taxon>Cyphellophoraceae</taxon>
        <taxon>Cyphellophora</taxon>
    </lineage>
</organism>
<evidence type="ECO:0000256" key="2">
    <source>
        <dbReference type="ARBA" id="ARBA00014654"/>
    </source>
</evidence>
<dbReference type="Gene3D" id="3.10.590.10">
    <property type="entry name" value="ph1033 like domains"/>
    <property type="match status" value="1"/>
</dbReference>
<keyword evidence="4" id="KW-0539">Nucleus</keyword>
<feature type="compositionally biased region" description="Acidic residues" evidence="5">
    <location>
        <begin position="469"/>
        <end position="484"/>
    </location>
</feature>